<dbReference type="RefSeq" id="WP_144913625.1">
    <property type="nucleotide sequence ID" value="NZ_VLLI01000008.1"/>
</dbReference>
<evidence type="ECO:0000313" key="3">
    <source>
        <dbReference type="EMBL" id="TWI98725.1"/>
    </source>
</evidence>
<dbReference type="OrthoDB" id="9811239at2"/>
<evidence type="ECO:0000256" key="1">
    <source>
        <dbReference type="ARBA" id="ARBA00022679"/>
    </source>
</evidence>
<keyword evidence="1 3" id="KW-0808">Transferase</keyword>
<protein>
    <submittedName>
        <fullName evidence="3">Glycosyltransferase involved in cell wall biosynthesis</fullName>
    </submittedName>
</protein>
<name>A0A562TYR2_9SPHI</name>
<feature type="domain" description="Glycosyl transferase family 1" evidence="2">
    <location>
        <begin position="185"/>
        <end position="333"/>
    </location>
</feature>
<dbReference type="AlphaFoldDB" id="A0A562TYR2"/>
<dbReference type="CDD" id="cd03801">
    <property type="entry name" value="GT4_PimA-like"/>
    <property type="match status" value="1"/>
</dbReference>
<accession>A0A562TYR2</accession>
<proteinExistence type="predicted"/>
<dbReference type="Gene3D" id="3.40.50.2000">
    <property type="entry name" value="Glycogen Phosphorylase B"/>
    <property type="match status" value="2"/>
</dbReference>
<dbReference type="Pfam" id="PF00534">
    <property type="entry name" value="Glycos_transf_1"/>
    <property type="match status" value="1"/>
</dbReference>
<gene>
    <name evidence="3" type="ORF">JN11_02913</name>
</gene>
<sequence length="365" mass="41018">MKYVFVTYHYSPGFTSPQSWFKRTEMYSGVLESLGKMHTVINVVQIDYVGNVTYNNVDNRFVNFDKKKTYFPSRLHQYVKSLAPDIVFIQGLHNPLQVIQLRLMLNKRTRIIAQHHAEKPFPGIKGKVQRLADSCINAYLFASHGIGAEWVAKGNISSAKKIHEVMEVSSLFYPDKNAASKLNIKVSGNPMFLWVGRLNANKDPLNVVKAFLKFAESNPGVHLYMIYHTDDLLNDIKILLEKYGDNSPITLIGKVPHDELLYWFNSATFFISGSYYEGSGTAVCEAMSCGCIPIVTDIPAFRMSTDNGNCGLLYEAGNEQALLDVLEQSKTLDIEDKKAKSLAYFKSTLSFDAIATQIHKVSTSL</sequence>
<dbReference type="SUPFAM" id="SSF53756">
    <property type="entry name" value="UDP-Glycosyltransferase/glycogen phosphorylase"/>
    <property type="match status" value="1"/>
</dbReference>
<comment type="caution">
    <text evidence="3">The sequence shown here is derived from an EMBL/GenBank/DDBJ whole genome shotgun (WGS) entry which is preliminary data.</text>
</comment>
<organism evidence="3 4">
    <name type="scientific">Mucilaginibacter frigoritolerans</name>
    <dbReference type="NCBI Taxonomy" id="652788"/>
    <lineage>
        <taxon>Bacteria</taxon>
        <taxon>Pseudomonadati</taxon>
        <taxon>Bacteroidota</taxon>
        <taxon>Sphingobacteriia</taxon>
        <taxon>Sphingobacteriales</taxon>
        <taxon>Sphingobacteriaceae</taxon>
        <taxon>Mucilaginibacter</taxon>
    </lineage>
</organism>
<dbReference type="PANTHER" id="PTHR46401">
    <property type="entry name" value="GLYCOSYLTRANSFERASE WBBK-RELATED"/>
    <property type="match status" value="1"/>
</dbReference>
<reference evidence="3 4" key="1">
    <citation type="submission" date="2019-07" db="EMBL/GenBank/DDBJ databases">
        <title>Genomic Encyclopedia of Archaeal and Bacterial Type Strains, Phase II (KMG-II): from individual species to whole genera.</title>
        <authorList>
            <person name="Goeker M."/>
        </authorList>
    </citation>
    <scope>NUCLEOTIDE SEQUENCE [LARGE SCALE GENOMIC DNA]</scope>
    <source>
        <strain evidence="3 4">ATCC BAA-1854</strain>
    </source>
</reference>
<evidence type="ECO:0000313" key="4">
    <source>
        <dbReference type="Proteomes" id="UP000317010"/>
    </source>
</evidence>
<evidence type="ECO:0000259" key="2">
    <source>
        <dbReference type="Pfam" id="PF00534"/>
    </source>
</evidence>
<dbReference type="InterPro" id="IPR001296">
    <property type="entry name" value="Glyco_trans_1"/>
</dbReference>
<dbReference type="EMBL" id="VLLI01000008">
    <property type="protein sequence ID" value="TWI98725.1"/>
    <property type="molecule type" value="Genomic_DNA"/>
</dbReference>
<dbReference type="PANTHER" id="PTHR46401:SF2">
    <property type="entry name" value="GLYCOSYLTRANSFERASE WBBK-RELATED"/>
    <property type="match status" value="1"/>
</dbReference>
<dbReference type="GO" id="GO:0016757">
    <property type="term" value="F:glycosyltransferase activity"/>
    <property type="evidence" value="ECO:0007669"/>
    <property type="project" value="InterPro"/>
</dbReference>
<dbReference type="Proteomes" id="UP000317010">
    <property type="component" value="Unassembled WGS sequence"/>
</dbReference>
<keyword evidence="4" id="KW-1185">Reference proteome</keyword>